<name>A0A6A3L9J3_9STRA</name>
<proteinExistence type="predicted"/>
<dbReference type="Proteomes" id="UP000435112">
    <property type="component" value="Unassembled WGS sequence"/>
</dbReference>
<gene>
    <name evidence="1" type="ORF">PR002_g14768</name>
</gene>
<dbReference type="AlphaFoldDB" id="A0A6A3L9J3"/>
<reference evidence="1 2" key="1">
    <citation type="submission" date="2018-09" db="EMBL/GenBank/DDBJ databases">
        <title>Genomic investigation of the strawberry pathogen Phytophthora fragariae indicates pathogenicity is determined by transcriptional variation in three key races.</title>
        <authorList>
            <person name="Adams T.M."/>
            <person name="Armitage A.D."/>
            <person name="Sobczyk M.K."/>
            <person name="Bates H.J."/>
            <person name="Dunwell J.M."/>
            <person name="Nellist C.F."/>
            <person name="Harrison R.J."/>
        </authorList>
    </citation>
    <scope>NUCLEOTIDE SEQUENCE [LARGE SCALE GENOMIC DNA]</scope>
    <source>
        <strain evidence="1 2">SCRP324</strain>
    </source>
</reference>
<evidence type="ECO:0000313" key="1">
    <source>
        <dbReference type="EMBL" id="KAE9012583.1"/>
    </source>
</evidence>
<comment type="caution">
    <text evidence="1">The sequence shown here is derived from an EMBL/GenBank/DDBJ whole genome shotgun (WGS) entry which is preliminary data.</text>
</comment>
<organism evidence="1 2">
    <name type="scientific">Phytophthora rubi</name>
    <dbReference type="NCBI Taxonomy" id="129364"/>
    <lineage>
        <taxon>Eukaryota</taxon>
        <taxon>Sar</taxon>
        <taxon>Stramenopiles</taxon>
        <taxon>Oomycota</taxon>
        <taxon>Peronosporomycetes</taxon>
        <taxon>Peronosporales</taxon>
        <taxon>Peronosporaceae</taxon>
        <taxon>Phytophthora</taxon>
    </lineage>
</organism>
<protein>
    <submittedName>
        <fullName evidence="1">Uncharacterized protein</fullName>
    </submittedName>
</protein>
<sequence>MRARRRRLRSTACSAGVFEVLKRIEGLETDKGDKPTLPSSTPLS</sequence>
<dbReference type="OrthoDB" id="10295612at2759"/>
<dbReference type="EMBL" id="QXFU01001039">
    <property type="protein sequence ID" value="KAE9012583.1"/>
    <property type="molecule type" value="Genomic_DNA"/>
</dbReference>
<evidence type="ECO:0000313" key="2">
    <source>
        <dbReference type="Proteomes" id="UP000435112"/>
    </source>
</evidence>
<accession>A0A6A3L9J3</accession>